<keyword evidence="2" id="KW-0560">Oxidoreductase</keyword>
<protein>
    <submittedName>
        <fullName evidence="4">Glycine/D-amino acid oxidase-like deaminating enzyme</fullName>
    </submittedName>
</protein>
<dbReference type="AlphaFoldDB" id="A0A840YMV6"/>
<evidence type="ECO:0000256" key="2">
    <source>
        <dbReference type="ARBA" id="ARBA00023002"/>
    </source>
</evidence>
<sequence length="184" mass="19701">MRLRDDGGYTVALAGSGRVELTPQKLRYARDFIPLFVKRRKKLTFGLGRSFVEGPEAAARWPSEGASPFEKLRVLDPAPAPKLVEAALAMLRADYPALAGIRVAQAWGGLIDSTPDAQPVISAVQELPGFYLAAGFSGLGFGLGPASGRLAADLITGDAPIVDPIPYRHARFSDGSRLRPEARM</sequence>
<name>A0A840YMV6_9PROT</name>
<keyword evidence="5" id="KW-1185">Reference proteome</keyword>
<dbReference type="Proteomes" id="UP000580654">
    <property type="component" value="Unassembled WGS sequence"/>
</dbReference>
<dbReference type="Pfam" id="PF01266">
    <property type="entry name" value="DAO"/>
    <property type="match status" value="1"/>
</dbReference>
<dbReference type="Gene3D" id="3.50.50.60">
    <property type="entry name" value="FAD/NAD(P)-binding domain"/>
    <property type="match status" value="1"/>
</dbReference>
<feature type="domain" description="FAD dependent oxidoreductase" evidence="3">
    <location>
        <begin position="73"/>
        <end position="154"/>
    </location>
</feature>
<comment type="similarity">
    <text evidence="1">Belongs to the DadA oxidoreductase family.</text>
</comment>
<evidence type="ECO:0000259" key="3">
    <source>
        <dbReference type="Pfam" id="PF01266"/>
    </source>
</evidence>
<dbReference type="GO" id="GO:0005737">
    <property type="term" value="C:cytoplasm"/>
    <property type="evidence" value="ECO:0007669"/>
    <property type="project" value="TreeGrafter"/>
</dbReference>
<reference evidence="4 5" key="1">
    <citation type="submission" date="2020-08" db="EMBL/GenBank/DDBJ databases">
        <title>Genomic Encyclopedia of Type Strains, Phase IV (KMG-IV): sequencing the most valuable type-strain genomes for metagenomic binning, comparative biology and taxonomic classification.</title>
        <authorList>
            <person name="Goeker M."/>
        </authorList>
    </citation>
    <scope>NUCLEOTIDE SEQUENCE [LARGE SCALE GENOMIC DNA]</scope>
    <source>
        <strain evidence="4 5">DSM 25622</strain>
    </source>
</reference>
<accession>A0A840YMV6</accession>
<dbReference type="GO" id="GO:0008718">
    <property type="term" value="F:D-amino-acid dehydrogenase activity"/>
    <property type="evidence" value="ECO:0007669"/>
    <property type="project" value="TreeGrafter"/>
</dbReference>
<dbReference type="GO" id="GO:0055130">
    <property type="term" value="P:D-alanine catabolic process"/>
    <property type="evidence" value="ECO:0007669"/>
    <property type="project" value="TreeGrafter"/>
</dbReference>
<dbReference type="RefSeq" id="WP_184521218.1">
    <property type="nucleotide sequence ID" value="NZ_JACIJD010000030.1"/>
</dbReference>
<dbReference type="InterPro" id="IPR036188">
    <property type="entry name" value="FAD/NAD-bd_sf"/>
</dbReference>
<dbReference type="InterPro" id="IPR006076">
    <property type="entry name" value="FAD-dep_OxRdtase"/>
</dbReference>
<evidence type="ECO:0000256" key="1">
    <source>
        <dbReference type="ARBA" id="ARBA00009410"/>
    </source>
</evidence>
<dbReference type="PANTHER" id="PTHR13847">
    <property type="entry name" value="SARCOSINE DEHYDROGENASE-RELATED"/>
    <property type="match status" value="1"/>
</dbReference>
<gene>
    <name evidence="4" type="ORF">FHS87_004184</name>
</gene>
<comment type="caution">
    <text evidence="4">The sequence shown here is derived from an EMBL/GenBank/DDBJ whole genome shotgun (WGS) entry which is preliminary data.</text>
</comment>
<dbReference type="Gene3D" id="3.30.9.10">
    <property type="entry name" value="D-Amino Acid Oxidase, subunit A, domain 2"/>
    <property type="match status" value="1"/>
</dbReference>
<proteinExistence type="inferred from homology"/>
<evidence type="ECO:0000313" key="5">
    <source>
        <dbReference type="Proteomes" id="UP000580654"/>
    </source>
</evidence>
<dbReference type="EMBL" id="JACIJD010000030">
    <property type="protein sequence ID" value="MBB5696114.1"/>
    <property type="molecule type" value="Genomic_DNA"/>
</dbReference>
<dbReference type="PANTHER" id="PTHR13847:SF280">
    <property type="entry name" value="D-AMINO ACID DEHYDROGENASE"/>
    <property type="match status" value="1"/>
</dbReference>
<dbReference type="GO" id="GO:0005886">
    <property type="term" value="C:plasma membrane"/>
    <property type="evidence" value="ECO:0007669"/>
    <property type="project" value="TreeGrafter"/>
</dbReference>
<organism evidence="4 5">
    <name type="scientific">Muricoccus pecuniae</name>
    <dbReference type="NCBI Taxonomy" id="693023"/>
    <lineage>
        <taxon>Bacteria</taxon>
        <taxon>Pseudomonadati</taxon>
        <taxon>Pseudomonadota</taxon>
        <taxon>Alphaproteobacteria</taxon>
        <taxon>Acetobacterales</taxon>
        <taxon>Roseomonadaceae</taxon>
        <taxon>Muricoccus</taxon>
    </lineage>
</organism>
<evidence type="ECO:0000313" key="4">
    <source>
        <dbReference type="EMBL" id="MBB5696114.1"/>
    </source>
</evidence>
<dbReference type="SUPFAM" id="SSF51905">
    <property type="entry name" value="FAD/NAD(P)-binding domain"/>
    <property type="match status" value="1"/>
</dbReference>